<protein>
    <recommendedName>
        <fullName evidence="2">UBA domain-containing protein</fullName>
    </recommendedName>
</protein>
<accession>A0AAN9EEQ1</accession>
<dbReference type="InterPro" id="IPR036339">
    <property type="entry name" value="PUB-like_dom_sf"/>
</dbReference>
<evidence type="ECO:0000313" key="3">
    <source>
        <dbReference type="EMBL" id="KAK7256079.1"/>
    </source>
</evidence>
<dbReference type="SMART" id="SM00165">
    <property type="entry name" value="UBA"/>
    <property type="match status" value="1"/>
</dbReference>
<dbReference type="Gene3D" id="1.10.8.10">
    <property type="entry name" value="DNA helicase RuvA subunit, C-terminal domain"/>
    <property type="match status" value="1"/>
</dbReference>
<dbReference type="PROSITE" id="PS50030">
    <property type="entry name" value="UBA"/>
    <property type="match status" value="1"/>
</dbReference>
<dbReference type="SUPFAM" id="SSF46934">
    <property type="entry name" value="UBA-like"/>
    <property type="match status" value="1"/>
</dbReference>
<evidence type="ECO:0000313" key="4">
    <source>
        <dbReference type="Proteomes" id="UP001372338"/>
    </source>
</evidence>
<feature type="region of interest" description="Disordered" evidence="1">
    <location>
        <begin position="205"/>
        <end position="234"/>
    </location>
</feature>
<gene>
    <name evidence="3" type="ORF">RIF29_29513</name>
</gene>
<name>A0AAN9EEQ1_CROPI</name>
<feature type="domain" description="UBA" evidence="2">
    <location>
        <begin position="61"/>
        <end position="102"/>
    </location>
</feature>
<evidence type="ECO:0000256" key="1">
    <source>
        <dbReference type="SAM" id="MobiDB-lite"/>
    </source>
</evidence>
<dbReference type="SUPFAM" id="SSF143503">
    <property type="entry name" value="PUG domain-like"/>
    <property type="match status" value="1"/>
</dbReference>
<reference evidence="3 4" key="1">
    <citation type="submission" date="2024-01" db="EMBL/GenBank/DDBJ databases">
        <title>The genomes of 5 underutilized Papilionoideae crops provide insights into root nodulation and disease resistanc.</title>
        <authorList>
            <person name="Yuan L."/>
        </authorList>
    </citation>
    <scope>NUCLEOTIDE SEQUENCE [LARGE SCALE GENOMIC DNA]</scope>
    <source>
        <strain evidence="3">ZHUSHIDOU_FW_LH</strain>
        <tissue evidence="3">Leaf</tissue>
    </source>
</reference>
<comment type="caution">
    <text evidence="3">The sequence shown here is derived from an EMBL/GenBank/DDBJ whole genome shotgun (WGS) entry which is preliminary data.</text>
</comment>
<dbReference type="SMART" id="SM00580">
    <property type="entry name" value="PUG"/>
    <property type="match status" value="1"/>
</dbReference>
<organism evidence="3 4">
    <name type="scientific">Crotalaria pallida</name>
    <name type="common">Smooth rattlebox</name>
    <name type="synonym">Crotalaria striata</name>
    <dbReference type="NCBI Taxonomy" id="3830"/>
    <lineage>
        <taxon>Eukaryota</taxon>
        <taxon>Viridiplantae</taxon>
        <taxon>Streptophyta</taxon>
        <taxon>Embryophyta</taxon>
        <taxon>Tracheophyta</taxon>
        <taxon>Spermatophyta</taxon>
        <taxon>Magnoliopsida</taxon>
        <taxon>eudicotyledons</taxon>
        <taxon>Gunneridae</taxon>
        <taxon>Pentapetalae</taxon>
        <taxon>rosids</taxon>
        <taxon>fabids</taxon>
        <taxon>Fabales</taxon>
        <taxon>Fabaceae</taxon>
        <taxon>Papilionoideae</taxon>
        <taxon>50 kb inversion clade</taxon>
        <taxon>genistoids sensu lato</taxon>
        <taxon>core genistoids</taxon>
        <taxon>Crotalarieae</taxon>
        <taxon>Crotalaria</taxon>
    </lineage>
</organism>
<dbReference type="InterPro" id="IPR018997">
    <property type="entry name" value="PUB_domain"/>
</dbReference>
<keyword evidence="4" id="KW-1185">Reference proteome</keyword>
<evidence type="ECO:0000259" key="2">
    <source>
        <dbReference type="PROSITE" id="PS50030"/>
    </source>
</evidence>
<dbReference type="Pfam" id="PF22562">
    <property type="entry name" value="UBA_7"/>
    <property type="match status" value="1"/>
</dbReference>
<dbReference type="Proteomes" id="UP001372338">
    <property type="component" value="Unassembled WGS sequence"/>
</dbReference>
<dbReference type="CDD" id="cd14290">
    <property type="entry name" value="UBA_PUB_plant"/>
    <property type="match status" value="1"/>
</dbReference>
<dbReference type="PANTHER" id="PTHR46713:SF7">
    <property type="entry name" value="UBX DOMAIN-CONTAINING PROTEIN 1-LIKE"/>
    <property type="match status" value="1"/>
</dbReference>
<dbReference type="InterPro" id="IPR015940">
    <property type="entry name" value="UBA"/>
</dbReference>
<dbReference type="AlphaFoldDB" id="A0AAN9EEQ1"/>
<sequence>MNIHSLRHLKHKGSVSSVKLVISEMLSDRIMIHNVAMIVRQVFRRPVKLLLGSTTEMAAPKVNEMLLEDLEAMGFPQARAVRALYYSGNTSLEEAINWIIDHESDADIDEMPLVDVDIDIESTQPFPFTEEMRIKAQKLREQMCPGKEDEEKMLEKEREKERIQAGKKLMEAKRIAQENERKRYLALKETEKEEERKARQKVLQKLEQDKLNRRSSHGRPPDVHATVRSSATAVQEKKGLKSVYTTTKVDHLRECLRSLKRSHQGEHARVRRAFETLLIYVGNVAKNPNEEKYRKIRLSNPLFQERVGSLKESVGFLELCGFEKRGDFFYLPREKVDIALLNSAGFVLNSALTNPYFGVLSTSN</sequence>
<proteinExistence type="predicted"/>
<dbReference type="InterPro" id="IPR009060">
    <property type="entry name" value="UBA-like_sf"/>
</dbReference>
<dbReference type="EMBL" id="JAYWIO010000006">
    <property type="protein sequence ID" value="KAK7256079.1"/>
    <property type="molecule type" value="Genomic_DNA"/>
</dbReference>
<dbReference type="Gene3D" id="1.20.58.2190">
    <property type="match status" value="1"/>
</dbReference>
<dbReference type="PANTHER" id="PTHR46713">
    <property type="entry name" value="F13M7.16 PROTEIN"/>
    <property type="match status" value="1"/>
</dbReference>
<dbReference type="Pfam" id="PF09409">
    <property type="entry name" value="PUB"/>
    <property type="match status" value="1"/>
</dbReference>
<dbReference type="CDD" id="cd10461">
    <property type="entry name" value="PUB_UBA_plant"/>
    <property type="match status" value="1"/>
</dbReference>